<dbReference type="RefSeq" id="WP_131331026.1">
    <property type="nucleotide sequence ID" value="NZ_CP044016.1"/>
</dbReference>
<keyword evidence="3" id="KW-1185">Reference proteome</keyword>
<evidence type="ECO:0000313" key="3">
    <source>
        <dbReference type="Proteomes" id="UP000292424"/>
    </source>
</evidence>
<proteinExistence type="predicted"/>
<dbReference type="OrthoDB" id="5125627at2"/>
<protein>
    <submittedName>
        <fullName evidence="2">DUF1275 domain-containing protein</fullName>
    </submittedName>
</protein>
<dbReference type="Proteomes" id="UP000292424">
    <property type="component" value="Chromosome"/>
</dbReference>
<reference evidence="2 3" key="1">
    <citation type="submission" date="2019-09" db="EMBL/GenBank/DDBJ databases">
        <title>Complete genome sequence of Arachidicoccus sp. B3-10 isolated from apple orchard soil.</title>
        <authorList>
            <person name="Kim H.S."/>
            <person name="Han K.-I."/>
            <person name="Suh M.K."/>
            <person name="Lee K.C."/>
            <person name="Eom M.K."/>
            <person name="Kim J.-S."/>
            <person name="Kang S.W."/>
            <person name="Sin Y."/>
            <person name="Lee J.-S."/>
        </authorList>
    </citation>
    <scope>NUCLEOTIDE SEQUENCE [LARGE SCALE GENOMIC DNA]</scope>
    <source>
        <strain evidence="2 3">B3-10</strain>
    </source>
</reference>
<feature type="transmembrane region" description="Helical" evidence="1">
    <location>
        <begin position="205"/>
        <end position="222"/>
    </location>
</feature>
<feature type="transmembrane region" description="Helical" evidence="1">
    <location>
        <begin position="60"/>
        <end position="80"/>
    </location>
</feature>
<dbReference type="PANTHER" id="PTHR37314">
    <property type="entry name" value="SLR0142 PROTEIN"/>
    <property type="match status" value="1"/>
</dbReference>
<organism evidence="2 3">
    <name type="scientific">Rhizosphaericola mali</name>
    <dbReference type="NCBI Taxonomy" id="2545455"/>
    <lineage>
        <taxon>Bacteria</taxon>
        <taxon>Pseudomonadati</taxon>
        <taxon>Bacteroidota</taxon>
        <taxon>Chitinophagia</taxon>
        <taxon>Chitinophagales</taxon>
        <taxon>Chitinophagaceae</taxon>
        <taxon>Rhizosphaericola</taxon>
    </lineage>
</organism>
<dbReference type="InterPro" id="IPR010699">
    <property type="entry name" value="DUF1275"/>
</dbReference>
<evidence type="ECO:0000256" key="1">
    <source>
        <dbReference type="SAM" id="Phobius"/>
    </source>
</evidence>
<dbReference type="PANTHER" id="PTHR37314:SF5">
    <property type="entry name" value="SLR0142 PROTEIN"/>
    <property type="match status" value="1"/>
</dbReference>
<feature type="transmembrane region" description="Helical" evidence="1">
    <location>
        <begin position="119"/>
        <end position="141"/>
    </location>
</feature>
<dbReference type="EMBL" id="CP044016">
    <property type="protein sequence ID" value="QES90070.1"/>
    <property type="molecule type" value="Genomic_DNA"/>
</dbReference>
<evidence type="ECO:0000313" key="2">
    <source>
        <dbReference type="EMBL" id="QES90070.1"/>
    </source>
</evidence>
<keyword evidence="1" id="KW-1133">Transmembrane helix</keyword>
<keyword evidence="1" id="KW-0472">Membrane</keyword>
<keyword evidence="1" id="KW-0812">Transmembrane</keyword>
<accession>A0A5P2G8J9</accession>
<dbReference type="KEGG" id="arac:E0W69_015875"/>
<sequence length="228" mass="24508">MVFENSVKTISCLTFLLAVIGGYCDTLTFVAGEGIFSAHVTGNFVVFAAQVASGSGEGSWVKLISFPIFIVTVMIGGRLAGRLSNRYNMLLIESCLLILAGVLGFLLPHFSNLESQLCMYTSVMITVVGLGFQNAFGKMFAKETHGPTTMMTGNVTQASLDLSNVLKGGQFRIDGWNSLKKQMVTISGFLIGCLLGAWMGKCYGLGLILAPGLILLVFCSLYKRESKL</sequence>
<gene>
    <name evidence="2" type="ORF">E0W69_015875</name>
</gene>
<feature type="transmembrane region" description="Helical" evidence="1">
    <location>
        <begin position="182"/>
        <end position="199"/>
    </location>
</feature>
<feature type="transmembrane region" description="Helical" evidence="1">
    <location>
        <begin position="87"/>
        <end position="107"/>
    </location>
</feature>
<name>A0A5P2G8J9_9BACT</name>
<dbReference type="Pfam" id="PF06912">
    <property type="entry name" value="DUF1275"/>
    <property type="match status" value="1"/>
</dbReference>
<dbReference type="AlphaFoldDB" id="A0A5P2G8J9"/>